<reference evidence="2" key="1">
    <citation type="submission" date="2022-10" db="EMBL/GenBank/DDBJ databases">
        <authorList>
            <person name="Yue Y."/>
        </authorList>
    </citation>
    <scope>NUCLEOTIDE SEQUENCE</scope>
    <source>
        <strain evidence="2">Z654</strain>
    </source>
</reference>
<sequence>MTTPHYMMVTVAACDQSFVGQALKNLSQLCEDLKSGAGAVTTRYGIMATGEYTGQLILFQTYEEMNGIGAAFDVYSNSDAYKTIVGSGHVSVTLRNVMKIEDVGLPNPSTDVPAYGVVSRWGASDLKLDAIRDHVPHFADNGAMIFRYCTILTGLAAGRRLMAVGYPSMDSIQKTYESLRSSKGYAKMLEEIDLDWRNVVRIEG</sequence>
<dbReference type="AlphaFoldDB" id="A0AAE3LUB7"/>
<protein>
    <recommendedName>
        <fullName evidence="1">DUF6854 domain-containing protein</fullName>
    </recommendedName>
</protein>
<accession>A0AAE3LUB7</accession>
<dbReference type="EMBL" id="JAOYFC010000001">
    <property type="protein sequence ID" value="MCV6823560.1"/>
    <property type="molecule type" value="Genomic_DNA"/>
</dbReference>
<dbReference type="Proteomes" id="UP001208041">
    <property type="component" value="Unassembled WGS sequence"/>
</dbReference>
<name>A0AAE3LUB7_9RHOB</name>
<organism evidence="2 3">
    <name type="scientific">Halocynthiibacter halioticoli</name>
    <dbReference type="NCBI Taxonomy" id="2986804"/>
    <lineage>
        <taxon>Bacteria</taxon>
        <taxon>Pseudomonadati</taxon>
        <taxon>Pseudomonadota</taxon>
        <taxon>Alphaproteobacteria</taxon>
        <taxon>Rhodobacterales</taxon>
        <taxon>Paracoccaceae</taxon>
        <taxon>Halocynthiibacter</taxon>
    </lineage>
</organism>
<evidence type="ECO:0000313" key="3">
    <source>
        <dbReference type="Proteomes" id="UP001208041"/>
    </source>
</evidence>
<dbReference type="RefSeq" id="WP_263952400.1">
    <property type="nucleotide sequence ID" value="NZ_JAOYFC010000001.1"/>
</dbReference>
<evidence type="ECO:0000259" key="1">
    <source>
        <dbReference type="Pfam" id="PF21614"/>
    </source>
</evidence>
<dbReference type="Pfam" id="PF21614">
    <property type="entry name" value="DUF6854"/>
    <property type="match status" value="2"/>
</dbReference>
<feature type="domain" description="DUF6854" evidence="1">
    <location>
        <begin position="128"/>
        <end position="202"/>
    </location>
</feature>
<comment type="caution">
    <text evidence="2">The sequence shown here is derived from an EMBL/GenBank/DDBJ whole genome shotgun (WGS) entry which is preliminary data.</text>
</comment>
<gene>
    <name evidence="2" type="ORF">OH136_03240</name>
</gene>
<keyword evidence="3" id="KW-1185">Reference proteome</keyword>
<feature type="domain" description="DUF6854" evidence="1">
    <location>
        <begin position="4"/>
        <end position="100"/>
    </location>
</feature>
<proteinExistence type="predicted"/>
<dbReference type="Gene3D" id="3.30.70.100">
    <property type="match status" value="2"/>
</dbReference>
<dbReference type="InterPro" id="IPR049275">
    <property type="entry name" value="DUF6854"/>
</dbReference>
<dbReference type="InterPro" id="IPR011008">
    <property type="entry name" value="Dimeric_a/b-barrel"/>
</dbReference>
<dbReference type="SUPFAM" id="SSF54909">
    <property type="entry name" value="Dimeric alpha+beta barrel"/>
    <property type="match status" value="1"/>
</dbReference>
<evidence type="ECO:0000313" key="2">
    <source>
        <dbReference type="EMBL" id="MCV6823560.1"/>
    </source>
</evidence>